<comment type="caution">
    <text evidence="1">The sequence shown here is derived from an EMBL/GenBank/DDBJ whole genome shotgun (WGS) entry which is preliminary data.</text>
</comment>
<gene>
    <name evidence="1" type="ORF">N802_00180</name>
</gene>
<evidence type="ECO:0000313" key="2">
    <source>
        <dbReference type="Proteomes" id="UP000030002"/>
    </source>
</evidence>
<evidence type="ECO:0000313" key="1">
    <source>
        <dbReference type="EMBL" id="KGN34561.1"/>
    </source>
</evidence>
<dbReference type="EMBL" id="AVPJ01000001">
    <property type="protein sequence ID" value="KGN34561.1"/>
    <property type="molecule type" value="Genomic_DNA"/>
</dbReference>
<reference evidence="1 2" key="1">
    <citation type="submission" date="2013-08" db="EMBL/GenBank/DDBJ databases">
        <title>The genome sequence of Knoellia sinensis.</title>
        <authorList>
            <person name="Zhu W."/>
            <person name="Wang G."/>
        </authorList>
    </citation>
    <scope>NUCLEOTIDE SEQUENCE [LARGE SCALE GENOMIC DNA]</scope>
    <source>
        <strain evidence="1 2">KCTC 19936</strain>
    </source>
</reference>
<proteinExistence type="predicted"/>
<protein>
    <submittedName>
        <fullName evidence="1">Uncharacterized protein</fullName>
    </submittedName>
</protein>
<accession>A0A0A0JG47</accession>
<name>A0A0A0JG47_9MICO</name>
<sequence>MPKVSAKKKCCKDKPRCKACPVVLMRLSKMGYAEQLTTGKKAKFDVEKNIPKKAMVIARQR</sequence>
<dbReference type="OrthoDB" id="4871774at2"/>
<dbReference type="Proteomes" id="UP000030002">
    <property type="component" value="Unassembled WGS sequence"/>
</dbReference>
<keyword evidence="2" id="KW-1185">Reference proteome</keyword>
<organism evidence="1 2">
    <name type="scientific">Knoellia sinensis KCTC 19936</name>
    <dbReference type="NCBI Taxonomy" id="1385520"/>
    <lineage>
        <taxon>Bacteria</taxon>
        <taxon>Bacillati</taxon>
        <taxon>Actinomycetota</taxon>
        <taxon>Actinomycetes</taxon>
        <taxon>Micrococcales</taxon>
        <taxon>Intrasporangiaceae</taxon>
        <taxon>Knoellia</taxon>
    </lineage>
</organism>
<dbReference type="AlphaFoldDB" id="A0A0A0JG47"/>
<dbReference type="RefSeq" id="WP_035910585.1">
    <property type="nucleotide sequence ID" value="NZ_AVPJ01000001.1"/>
</dbReference>
<dbReference type="eggNOG" id="ENOG5033MK2">
    <property type="taxonomic scope" value="Bacteria"/>
</dbReference>